<gene>
    <name evidence="1" type="ORF">CRV2_00000895</name>
</gene>
<proteinExistence type="predicted"/>
<comment type="caution">
    <text evidence="1">The sequence shown here is derived from an EMBL/GenBank/DDBJ whole genome shotgun (WGS) entry which is preliminary data.</text>
</comment>
<reference evidence="1" key="1">
    <citation type="submission" date="2020-04" db="EMBL/GenBank/DDBJ databases">
        <authorList>
            <person name="Broberg M."/>
        </authorList>
    </citation>
    <scope>NUCLEOTIDE SEQUENCE</scope>
</reference>
<keyword evidence="2" id="KW-1185">Reference proteome</keyword>
<protein>
    <submittedName>
        <fullName evidence="1">Uncharacterized protein</fullName>
    </submittedName>
</protein>
<dbReference type="Proteomes" id="UP000836387">
    <property type="component" value="Unassembled WGS sequence"/>
</dbReference>
<evidence type="ECO:0000313" key="1">
    <source>
        <dbReference type="EMBL" id="CAG9943734.1"/>
    </source>
</evidence>
<reference evidence="1" key="2">
    <citation type="submission" date="2021-10" db="EMBL/GenBank/DDBJ databases">
        <authorList>
            <person name="Piombo E."/>
        </authorList>
    </citation>
    <scope>NUCLEOTIDE SEQUENCE</scope>
</reference>
<organism evidence="1 2">
    <name type="scientific">Clonostachys rosea f. rosea IK726</name>
    <dbReference type="NCBI Taxonomy" id="1349383"/>
    <lineage>
        <taxon>Eukaryota</taxon>
        <taxon>Fungi</taxon>
        <taxon>Dikarya</taxon>
        <taxon>Ascomycota</taxon>
        <taxon>Pezizomycotina</taxon>
        <taxon>Sordariomycetes</taxon>
        <taxon>Hypocreomycetidae</taxon>
        <taxon>Hypocreales</taxon>
        <taxon>Bionectriaceae</taxon>
        <taxon>Clonostachys</taxon>
    </lineage>
</organism>
<accession>A0ACA9TS65</accession>
<evidence type="ECO:0000313" key="2">
    <source>
        <dbReference type="Proteomes" id="UP000836387"/>
    </source>
</evidence>
<dbReference type="EMBL" id="CADEHS020000007">
    <property type="protein sequence ID" value="CAG9943734.1"/>
    <property type="molecule type" value="Genomic_DNA"/>
</dbReference>
<name>A0ACA9TS65_BIOOC</name>
<sequence>MAVQLLPLAIRGFGEAIGTPVVSLGSSLPRCFCKVPPEVEGEDGAVVGLDGSRQQPALDKRQQVFRVLGRWNPRHVDLEMDKPESHRVPVASHHVAVMVARRPSCSPRNCPLSPTQLVHMRSCASRILNLETLEAVKPDSYCTHLGSQANSGPNYGLVASRWLLA</sequence>